<gene>
    <name evidence="2" type="ORF">X797_003545</name>
</gene>
<proteinExistence type="predicted"/>
<protein>
    <recommendedName>
        <fullName evidence="4">Secreted protein</fullName>
    </recommendedName>
</protein>
<evidence type="ECO:0000256" key="1">
    <source>
        <dbReference type="SAM" id="SignalP"/>
    </source>
</evidence>
<organism evidence="2 3">
    <name type="scientific">Metarhizium robertsii</name>
    <dbReference type="NCBI Taxonomy" id="568076"/>
    <lineage>
        <taxon>Eukaryota</taxon>
        <taxon>Fungi</taxon>
        <taxon>Dikarya</taxon>
        <taxon>Ascomycota</taxon>
        <taxon>Pezizomycotina</taxon>
        <taxon>Sordariomycetes</taxon>
        <taxon>Hypocreomycetidae</taxon>
        <taxon>Hypocreales</taxon>
        <taxon>Clavicipitaceae</taxon>
        <taxon>Metarhizium</taxon>
    </lineage>
</organism>
<comment type="caution">
    <text evidence="2">The sequence shown here is derived from an EMBL/GenBank/DDBJ whole genome shotgun (WGS) entry which is preliminary data.</text>
</comment>
<accession>A0A0A1V286</accession>
<keyword evidence="1" id="KW-0732">Signal</keyword>
<evidence type="ECO:0008006" key="4">
    <source>
        <dbReference type="Google" id="ProtNLM"/>
    </source>
</evidence>
<reference evidence="2 3" key="1">
    <citation type="submission" date="2014-02" db="EMBL/GenBank/DDBJ databases">
        <title>The genome sequence of the entomopathogenic fungus Metarhizium robertsii ARSEF 2575.</title>
        <authorList>
            <person name="Giuliano Garisto Donzelli B."/>
            <person name="Roe B.A."/>
            <person name="Macmil S.L."/>
            <person name="Krasnoff S.B."/>
            <person name="Gibson D.M."/>
        </authorList>
    </citation>
    <scope>NUCLEOTIDE SEQUENCE [LARGE SCALE GENOMIC DNA]</scope>
    <source>
        <strain evidence="2 3">ARSEF 2575</strain>
    </source>
</reference>
<evidence type="ECO:0000313" key="2">
    <source>
        <dbReference type="EMBL" id="EXV03746.1"/>
    </source>
</evidence>
<dbReference type="Proteomes" id="UP000030151">
    <property type="component" value="Unassembled WGS sequence"/>
</dbReference>
<evidence type="ECO:0000313" key="3">
    <source>
        <dbReference type="Proteomes" id="UP000030151"/>
    </source>
</evidence>
<dbReference type="HOGENOM" id="CLU_2264362_0_0_1"/>
<dbReference type="EMBL" id="JELW01000003">
    <property type="protein sequence ID" value="EXV03746.1"/>
    <property type="molecule type" value="Genomic_DNA"/>
</dbReference>
<dbReference type="AlphaFoldDB" id="A0A0A1V286"/>
<name>A0A0A1V286_9HYPO</name>
<feature type="signal peptide" evidence="1">
    <location>
        <begin position="1"/>
        <end position="20"/>
    </location>
</feature>
<feature type="chain" id="PRO_5001992349" description="Secreted protein" evidence="1">
    <location>
        <begin position="21"/>
        <end position="103"/>
    </location>
</feature>
<sequence>MAFSLVGSGFLLAQLGPWEMLPCSAGGSVREACDNLVIMEAQRKASFSPIQLDYCILCLVLHYEDSSHNALTGKKPSPRRAMTLAGGFKRVSQLFLNVFCPSR</sequence>